<keyword evidence="1" id="KW-0444">Lipid biosynthesis</keyword>
<keyword evidence="1" id="KW-0443">Lipid metabolism</keyword>
<keyword evidence="3" id="KW-1185">Reference proteome</keyword>
<dbReference type="KEGG" id="cmos:111448258"/>
<keyword evidence="1" id="KW-0560">Oxidoreductase</keyword>
<gene>
    <name evidence="4" type="primary">LOC111448258</name>
</gene>
<reference evidence="4" key="1">
    <citation type="submission" date="2025-08" db="UniProtKB">
        <authorList>
            <consortium name="RefSeq"/>
        </authorList>
    </citation>
    <scope>IDENTIFICATION</scope>
    <source>
        <tissue evidence="4">Young leaves</tissue>
    </source>
</reference>
<dbReference type="GeneID" id="111448258"/>
<dbReference type="Proteomes" id="UP000504609">
    <property type="component" value="Unplaced"/>
</dbReference>
<comment type="function">
    <text evidence="1">Catalyzes the reduction of fatty acyl-CoA to fatty alcohols.</text>
</comment>
<protein>
    <recommendedName>
        <fullName evidence="1">Fatty acyl-CoA reductase</fullName>
        <ecNumber evidence="1">1.2.1.84</ecNumber>
    </recommendedName>
</protein>
<dbReference type="SUPFAM" id="SSF51735">
    <property type="entry name" value="NAD(P)-binding Rossmann-fold domains"/>
    <property type="match status" value="1"/>
</dbReference>
<dbReference type="InterPro" id="IPR013120">
    <property type="entry name" value="FAR_NAD-bd"/>
</dbReference>
<organism evidence="3 4">
    <name type="scientific">Cucurbita moschata</name>
    <name type="common">Winter crookneck squash</name>
    <name type="synonym">Cucurbita pepo var. moschata</name>
    <dbReference type="NCBI Taxonomy" id="3662"/>
    <lineage>
        <taxon>Eukaryota</taxon>
        <taxon>Viridiplantae</taxon>
        <taxon>Streptophyta</taxon>
        <taxon>Embryophyta</taxon>
        <taxon>Tracheophyta</taxon>
        <taxon>Spermatophyta</taxon>
        <taxon>Magnoliopsida</taxon>
        <taxon>eudicotyledons</taxon>
        <taxon>Gunneridae</taxon>
        <taxon>Pentapetalae</taxon>
        <taxon>rosids</taxon>
        <taxon>fabids</taxon>
        <taxon>Cucurbitales</taxon>
        <taxon>Cucurbitaceae</taxon>
        <taxon>Cucurbiteae</taxon>
        <taxon>Cucurbita</taxon>
    </lineage>
</organism>
<accession>A0A6J1FT82</accession>
<dbReference type="AlphaFoldDB" id="A0A6J1FT82"/>
<dbReference type="EC" id="1.2.1.84" evidence="1"/>
<dbReference type="Pfam" id="PF07993">
    <property type="entry name" value="NAD_binding_4"/>
    <property type="match status" value="1"/>
</dbReference>
<dbReference type="RefSeq" id="XP_022943507.1">
    <property type="nucleotide sequence ID" value="XM_023087739.1"/>
</dbReference>
<comment type="similarity">
    <text evidence="1">Belongs to the fatty acyl-CoA reductase family.</text>
</comment>
<sequence length="137" mass="15473">MDKCGSAMEFLENKNILITGATGFLAKILVEKILRVQPNVKKLYLLLRAANEMIALERFHNEVIGKDLFQVLKKMWGGDFDTLISEKVCLVPGEVSLSEMGLKDSNLVAEMKNQVELIVNLAATTKFDERYTHNYAH</sequence>
<keyword evidence="1" id="KW-0521">NADP</keyword>
<proteinExistence type="inferred from homology"/>
<feature type="domain" description="Thioester reductase (TE)" evidence="2">
    <location>
        <begin position="18"/>
        <end position="132"/>
    </location>
</feature>
<evidence type="ECO:0000313" key="4">
    <source>
        <dbReference type="RefSeq" id="XP_022943507.1"/>
    </source>
</evidence>
<evidence type="ECO:0000256" key="1">
    <source>
        <dbReference type="RuleBase" id="RU363097"/>
    </source>
</evidence>
<evidence type="ECO:0000259" key="2">
    <source>
        <dbReference type="Pfam" id="PF07993"/>
    </source>
</evidence>
<dbReference type="GO" id="GO:0080019">
    <property type="term" value="F:alcohol-forming very long-chain fatty acyl-CoA reductase activity"/>
    <property type="evidence" value="ECO:0007669"/>
    <property type="project" value="InterPro"/>
</dbReference>
<comment type="catalytic activity">
    <reaction evidence="1">
        <text>a long-chain fatty acyl-CoA + 2 NADPH + 2 H(+) = a long-chain primary fatty alcohol + 2 NADP(+) + CoA</text>
        <dbReference type="Rhea" id="RHEA:52716"/>
        <dbReference type="ChEBI" id="CHEBI:15378"/>
        <dbReference type="ChEBI" id="CHEBI:57287"/>
        <dbReference type="ChEBI" id="CHEBI:57783"/>
        <dbReference type="ChEBI" id="CHEBI:58349"/>
        <dbReference type="ChEBI" id="CHEBI:77396"/>
        <dbReference type="ChEBI" id="CHEBI:83139"/>
        <dbReference type="EC" id="1.2.1.84"/>
    </reaction>
</comment>
<dbReference type="PANTHER" id="PTHR11011">
    <property type="entry name" value="MALE STERILITY PROTEIN 2-RELATED"/>
    <property type="match status" value="1"/>
</dbReference>
<dbReference type="PANTHER" id="PTHR11011:SF99">
    <property type="entry name" value="FATTY ACYL-COA REDUCTASE 3"/>
    <property type="match status" value="1"/>
</dbReference>
<name>A0A6J1FT82_CUCMO</name>
<evidence type="ECO:0000313" key="3">
    <source>
        <dbReference type="Proteomes" id="UP000504609"/>
    </source>
</evidence>
<dbReference type="InterPro" id="IPR026055">
    <property type="entry name" value="FAR"/>
</dbReference>
<dbReference type="GO" id="GO:0102965">
    <property type="term" value="F:alcohol-forming long-chain fatty acyl-CoA reductase activity"/>
    <property type="evidence" value="ECO:0007669"/>
    <property type="project" value="UniProtKB-EC"/>
</dbReference>
<dbReference type="Gene3D" id="3.40.50.720">
    <property type="entry name" value="NAD(P)-binding Rossmann-like Domain"/>
    <property type="match status" value="1"/>
</dbReference>
<dbReference type="InterPro" id="IPR036291">
    <property type="entry name" value="NAD(P)-bd_dom_sf"/>
</dbReference>
<dbReference type="GO" id="GO:0010345">
    <property type="term" value="P:suberin biosynthetic process"/>
    <property type="evidence" value="ECO:0007669"/>
    <property type="project" value="TreeGrafter"/>
</dbReference>
<dbReference type="GO" id="GO:0035336">
    <property type="term" value="P:long-chain fatty-acyl-CoA metabolic process"/>
    <property type="evidence" value="ECO:0007669"/>
    <property type="project" value="TreeGrafter"/>
</dbReference>